<dbReference type="SUPFAM" id="SSF64593">
    <property type="entry name" value="Intermediate filament protein, coiled coil region"/>
    <property type="match status" value="2"/>
</dbReference>
<dbReference type="AlphaFoldDB" id="A0A8C6TQB2"/>
<dbReference type="Gene3D" id="1.20.5.500">
    <property type="entry name" value="Single helix bin"/>
    <property type="match status" value="1"/>
</dbReference>
<dbReference type="InterPro" id="IPR039008">
    <property type="entry name" value="IF_rod_dom"/>
</dbReference>
<dbReference type="GO" id="GO:0005882">
    <property type="term" value="C:intermediate filament"/>
    <property type="evidence" value="ECO:0007669"/>
    <property type="project" value="UniProtKB-KW"/>
</dbReference>
<keyword evidence="2 3" id="KW-0175">Coiled coil</keyword>
<dbReference type="PANTHER" id="PTHR23239">
    <property type="entry name" value="INTERMEDIATE FILAMENT"/>
    <property type="match status" value="1"/>
</dbReference>
<name>A0A8C6TQB2_9GOBI</name>
<evidence type="ECO:0000313" key="6">
    <source>
        <dbReference type="Proteomes" id="UP000694523"/>
    </source>
</evidence>
<dbReference type="Pfam" id="PF00038">
    <property type="entry name" value="Filament"/>
    <property type="match status" value="1"/>
</dbReference>
<evidence type="ECO:0000313" key="5">
    <source>
        <dbReference type="Ensembl" id="ENSNMLP00000021704.1"/>
    </source>
</evidence>
<dbReference type="Proteomes" id="UP000694523">
    <property type="component" value="Unplaced"/>
</dbReference>
<feature type="domain" description="IF rod" evidence="4">
    <location>
        <begin position="70"/>
        <end position="381"/>
    </location>
</feature>
<feature type="coiled-coil region" evidence="3">
    <location>
        <begin position="74"/>
        <end position="108"/>
    </location>
</feature>
<feature type="coiled-coil region" evidence="3">
    <location>
        <begin position="279"/>
        <end position="352"/>
    </location>
</feature>
<proteinExistence type="predicted"/>
<dbReference type="InterPro" id="IPR002957">
    <property type="entry name" value="Keratin_I"/>
</dbReference>
<evidence type="ECO:0000256" key="1">
    <source>
        <dbReference type="ARBA" id="ARBA00022754"/>
    </source>
</evidence>
<dbReference type="PANTHER" id="PTHR23239:SF367">
    <property type="entry name" value="KERATIN 15-RELATED"/>
    <property type="match status" value="1"/>
</dbReference>
<reference evidence="5" key="1">
    <citation type="submission" date="2025-08" db="UniProtKB">
        <authorList>
            <consortium name="Ensembl"/>
        </authorList>
    </citation>
    <scope>IDENTIFICATION</scope>
</reference>
<dbReference type="FunFam" id="1.20.5.500:FF:000001">
    <property type="entry name" value="Type II keratin 23"/>
    <property type="match status" value="1"/>
</dbReference>
<dbReference type="Gene3D" id="1.20.5.170">
    <property type="match status" value="1"/>
</dbReference>
<dbReference type="SMART" id="SM01391">
    <property type="entry name" value="Filament"/>
    <property type="match status" value="1"/>
</dbReference>
<sequence length="413" mass="47094">DFTCSQMFQFMSSLFQSCSPPLSSHFPVSRHLSQFLIFTFCRVCPSDESSDPELNSLPSLSLLHSVIGNEKFTMQNLNDRLASYMAKVNALEEANADLELKIRQYIEGRVGPESRDYSEHYATIADITGEIQDAICVNGAVHLSIINARLAADDFRMKYENELSMRQPVEADIAVLKRVLDELTLVRSDLEMQIEGLMEELIFLKKNHEEELLVLRSQMSGQVHVEVNASHQEDLTKVMADIREHYESVTAKNQRDLESWFSATTEALNKEVITQTTTLQTSRSEIRETKRTLQSLEIELQSQLSMKASLESTLAEIQSRYAMQLTGYQNQVTSMEEQLVQLRADLERQGHQYSMFLDIKTRLELEIAEYCRLLDGESAKKVTTLWLIKAHSFSLLIASGDHCAATDKHFFTQ</sequence>
<evidence type="ECO:0000256" key="3">
    <source>
        <dbReference type="SAM" id="Coils"/>
    </source>
</evidence>
<accession>A0A8C6TQB2</accession>
<reference evidence="5" key="2">
    <citation type="submission" date="2025-09" db="UniProtKB">
        <authorList>
            <consortium name="Ensembl"/>
        </authorList>
    </citation>
    <scope>IDENTIFICATION</scope>
</reference>
<evidence type="ECO:0000256" key="2">
    <source>
        <dbReference type="ARBA" id="ARBA00023054"/>
    </source>
</evidence>
<protein>
    <recommendedName>
        <fullName evidence="4">IF rod domain-containing protein</fullName>
    </recommendedName>
</protein>
<organism evidence="5 6">
    <name type="scientific">Neogobius melanostomus</name>
    <name type="common">round goby</name>
    <dbReference type="NCBI Taxonomy" id="47308"/>
    <lineage>
        <taxon>Eukaryota</taxon>
        <taxon>Metazoa</taxon>
        <taxon>Chordata</taxon>
        <taxon>Craniata</taxon>
        <taxon>Vertebrata</taxon>
        <taxon>Euteleostomi</taxon>
        <taxon>Actinopterygii</taxon>
        <taxon>Neopterygii</taxon>
        <taxon>Teleostei</taxon>
        <taxon>Neoteleostei</taxon>
        <taxon>Acanthomorphata</taxon>
        <taxon>Gobiaria</taxon>
        <taxon>Gobiiformes</taxon>
        <taxon>Gobioidei</taxon>
        <taxon>Gobiidae</taxon>
        <taxon>Benthophilinae</taxon>
        <taxon>Neogobiini</taxon>
        <taxon>Neogobius</taxon>
    </lineage>
</organism>
<dbReference type="PRINTS" id="PR01248">
    <property type="entry name" value="TYPE1KERATIN"/>
</dbReference>
<evidence type="ECO:0000259" key="4">
    <source>
        <dbReference type="PROSITE" id="PS51842"/>
    </source>
</evidence>
<keyword evidence="6" id="KW-1185">Reference proteome</keyword>
<keyword evidence="1" id="KW-0403">Intermediate filament</keyword>
<feature type="coiled-coil region" evidence="3">
    <location>
        <begin position="180"/>
        <end position="207"/>
    </location>
</feature>
<dbReference type="Gene3D" id="1.20.5.1160">
    <property type="entry name" value="Vasodilator-stimulated phosphoprotein"/>
    <property type="match status" value="1"/>
</dbReference>
<dbReference type="PROSITE" id="PS51842">
    <property type="entry name" value="IF_ROD_2"/>
    <property type="match status" value="1"/>
</dbReference>
<dbReference type="Ensembl" id="ENSNMLT00000024325.1">
    <property type="protein sequence ID" value="ENSNMLP00000021704.1"/>
    <property type="gene ID" value="ENSNMLG00000014066.1"/>
</dbReference>
<dbReference type="GO" id="GO:0005198">
    <property type="term" value="F:structural molecule activity"/>
    <property type="evidence" value="ECO:0007669"/>
    <property type="project" value="InterPro"/>
</dbReference>
<dbReference type="FunFam" id="1.20.5.170:FF:000002">
    <property type="entry name" value="Type I keratin KA11"/>
    <property type="match status" value="1"/>
</dbReference>